<evidence type="ECO:0000313" key="1">
    <source>
        <dbReference type="EMBL" id="KAJ8868984.1"/>
    </source>
</evidence>
<keyword evidence="2" id="KW-1185">Reference proteome</keyword>
<protein>
    <recommendedName>
        <fullName evidence="3">CUB domain-containing protein</fullName>
    </recommendedName>
</protein>
<organism evidence="1 2">
    <name type="scientific">Dryococelus australis</name>
    <dbReference type="NCBI Taxonomy" id="614101"/>
    <lineage>
        <taxon>Eukaryota</taxon>
        <taxon>Metazoa</taxon>
        <taxon>Ecdysozoa</taxon>
        <taxon>Arthropoda</taxon>
        <taxon>Hexapoda</taxon>
        <taxon>Insecta</taxon>
        <taxon>Pterygota</taxon>
        <taxon>Neoptera</taxon>
        <taxon>Polyneoptera</taxon>
        <taxon>Phasmatodea</taxon>
        <taxon>Verophasmatodea</taxon>
        <taxon>Anareolatae</taxon>
        <taxon>Phasmatidae</taxon>
        <taxon>Eurycanthinae</taxon>
        <taxon>Dryococelus</taxon>
    </lineage>
</organism>
<name>A0ABQ9G977_9NEOP</name>
<evidence type="ECO:0000313" key="2">
    <source>
        <dbReference type="Proteomes" id="UP001159363"/>
    </source>
</evidence>
<dbReference type="EMBL" id="JARBHB010000014">
    <property type="protein sequence ID" value="KAJ8868984.1"/>
    <property type="molecule type" value="Genomic_DNA"/>
</dbReference>
<proteinExistence type="predicted"/>
<comment type="caution">
    <text evidence="1">The sequence shown here is derived from an EMBL/GenBank/DDBJ whole genome shotgun (WGS) entry which is preliminary data.</text>
</comment>
<gene>
    <name evidence="1" type="ORF">PR048_030525</name>
</gene>
<dbReference type="Proteomes" id="UP001159363">
    <property type="component" value="Chromosome 13"/>
</dbReference>
<accession>A0ABQ9G977</accession>
<sequence>MGVATLIAVSTFRTCGNVPLNRYIFTDEGFLPSETTDQNCEITFDEIDTEGMLVIHFSSGTAVDHPAQAPSEQSLYNLMLPRLVPSLQLASWILLLITLPQTAQLQITSLCC</sequence>
<evidence type="ECO:0008006" key="3">
    <source>
        <dbReference type="Google" id="ProtNLM"/>
    </source>
</evidence>
<reference evidence="1 2" key="1">
    <citation type="submission" date="2023-02" db="EMBL/GenBank/DDBJ databases">
        <title>LHISI_Scaffold_Assembly.</title>
        <authorList>
            <person name="Stuart O.P."/>
            <person name="Cleave R."/>
            <person name="Magrath M.J.L."/>
            <person name="Mikheyev A.S."/>
        </authorList>
    </citation>
    <scope>NUCLEOTIDE SEQUENCE [LARGE SCALE GENOMIC DNA]</scope>
    <source>
        <strain evidence="1">Daus_M_001</strain>
        <tissue evidence="1">Leg muscle</tissue>
    </source>
</reference>